<comment type="caution">
    <text evidence="7">The sequence shown here is derived from an EMBL/GenBank/DDBJ whole genome shotgun (WGS) entry which is preliminary data.</text>
</comment>
<evidence type="ECO:0000256" key="2">
    <source>
        <dbReference type="ARBA" id="ARBA00022692"/>
    </source>
</evidence>
<dbReference type="RefSeq" id="WP_203936666.1">
    <property type="nucleotide sequence ID" value="NZ_BAAAGJ010000005.1"/>
</dbReference>
<keyword evidence="2 5" id="KW-0812">Transmembrane</keyword>
<evidence type="ECO:0000256" key="5">
    <source>
        <dbReference type="SAM" id="Phobius"/>
    </source>
</evidence>
<accession>A0A8J4DGS3</accession>
<dbReference type="AlphaFoldDB" id="A0A8J4DGS3"/>
<feature type="transmembrane region" description="Helical" evidence="5">
    <location>
        <begin position="80"/>
        <end position="99"/>
    </location>
</feature>
<feature type="transmembrane region" description="Helical" evidence="5">
    <location>
        <begin position="42"/>
        <end position="59"/>
    </location>
</feature>
<feature type="domain" description="DUF202" evidence="6">
    <location>
        <begin position="4"/>
        <end position="62"/>
    </location>
</feature>
<evidence type="ECO:0000256" key="1">
    <source>
        <dbReference type="ARBA" id="ARBA00004127"/>
    </source>
</evidence>
<protein>
    <recommendedName>
        <fullName evidence="6">DUF202 domain-containing protein</fullName>
    </recommendedName>
</protein>
<comment type="subcellular location">
    <subcellularLocation>
        <location evidence="1">Endomembrane system</location>
        <topology evidence="1">Multi-pass membrane protein</topology>
    </subcellularLocation>
</comment>
<evidence type="ECO:0000313" key="8">
    <source>
        <dbReference type="Proteomes" id="UP000652013"/>
    </source>
</evidence>
<proteinExistence type="predicted"/>
<keyword evidence="8" id="KW-1185">Reference proteome</keyword>
<reference evidence="7" key="1">
    <citation type="submission" date="2021-01" db="EMBL/GenBank/DDBJ databases">
        <title>Whole genome shotgun sequence of Spirilliplanes yamanashiensis NBRC 15828.</title>
        <authorList>
            <person name="Komaki H."/>
            <person name="Tamura T."/>
        </authorList>
    </citation>
    <scope>NUCLEOTIDE SEQUENCE</scope>
    <source>
        <strain evidence="7">NBRC 15828</strain>
    </source>
</reference>
<evidence type="ECO:0000259" key="6">
    <source>
        <dbReference type="Pfam" id="PF02656"/>
    </source>
</evidence>
<dbReference type="GO" id="GO:0012505">
    <property type="term" value="C:endomembrane system"/>
    <property type="evidence" value="ECO:0007669"/>
    <property type="project" value="UniProtKB-SubCell"/>
</dbReference>
<keyword evidence="3 5" id="KW-1133">Transmembrane helix</keyword>
<dbReference type="Pfam" id="PF02656">
    <property type="entry name" value="DUF202"/>
    <property type="match status" value="1"/>
</dbReference>
<dbReference type="InterPro" id="IPR003807">
    <property type="entry name" value="DUF202"/>
</dbReference>
<dbReference type="Proteomes" id="UP000652013">
    <property type="component" value="Unassembled WGS sequence"/>
</dbReference>
<evidence type="ECO:0000313" key="7">
    <source>
        <dbReference type="EMBL" id="GIJ01346.1"/>
    </source>
</evidence>
<gene>
    <name evidence="7" type="ORF">Sya03_06980</name>
</gene>
<name>A0A8J4DGS3_9ACTN</name>
<organism evidence="7 8">
    <name type="scientific">Spirilliplanes yamanashiensis</name>
    <dbReference type="NCBI Taxonomy" id="42233"/>
    <lineage>
        <taxon>Bacteria</taxon>
        <taxon>Bacillati</taxon>
        <taxon>Actinomycetota</taxon>
        <taxon>Actinomycetes</taxon>
        <taxon>Micromonosporales</taxon>
        <taxon>Micromonosporaceae</taxon>
        <taxon>Spirilliplanes</taxon>
    </lineage>
</organism>
<evidence type="ECO:0000256" key="3">
    <source>
        <dbReference type="ARBA" id="ARBA00022989"/>
    </source>
</evidence>
<keyword evidence="4 5" id="KW-0472">Membrane</keyword>
<sequence length="102" mass="10182">MSDAGLSAQRTRLAWRRTAVAAAVVTLLAARPAVTDPAPGTVLAGAAALAGWAVLVAAVRRRERGLRGARPAEAGWSLPGTALATVAYAALGALLIGRLTGG</sequence>
<dbReference type="EMBL" id="BOOY01000003">
    <property type="protein sequence ID" value="GIJ01346.1"/>
    <property type="molecule type" value="Genomic_DNA"/>
</dbReference>
<evidence type="ECO:0000256" key="4">
    <source>
        <dbReference type="ARBA" id="ARBA00023136"/>
    </source>
</evidence>